<dbReference type="InterPro" id="IPR035093">
    <property type="entry name" value="RelE/ParE_toxin_dom_sf"/>
</dbReference>
<evidence type="ECO:0000313" key="1">
    <source>
        <dbReference type="EMBL" id="RBP16477.1"/>
    </source>
</evidence>
<gene>
    <name evidence="1" type="ORF">DFR50_105120</name>
</gene>
<dbReference type="Gene3D" id="3.30.2310.20">
    <property type="entry name" value="RelE-like"/>
    <property type="match status" value="1"/>
</dbReference>
<protein>
    <submittedName>
        <fullName evidence="1">Proteic killer suppression protein</fullName>
    </submittedName>
</protein>
<evidence type="ECO:0000313" key="2">
    <source>
        <dbReference type="Proteomes" id="UP000253529"/>
    </source>
</evidence>
<comment type="caution">
    <text evidence="1">The sequence shown here is derived from an EMBL/GenBank/DDBJ whole genome shotgun (WGS) entry which is preliminary data.</text>
</comment>
<reference evidence="1 2" key="1">
    <citation type="submission" date="2018-06" db="EMBL/GenBank/DDBJ databases">
        <title>Genomic Encyclopedia of Type Strains, Phase IV (KMG-IV): sequencing the most valuable type-strain genomes for metagenomic binning, comparative biology and taxonomic classification.</title>
        <authorList>
            <person name="Goeker M."/>
        </authorList>
    </citation>
    <scope>NUCLEOTIDE SEQUENCE [LARGE SCALE GENOMIC DNA]</scope>
    <source>
        <strain evidence="1 2">DSM 24875</strain>
    </source>
</reference>
<dbReference type="PANTHER" id="PTHR40266:SF2">
    <property type="entry name" value="TOXIN HIGB-1"/>
    <property type="match status" value="1"/>
</dbReference>
<sequence length="106" mass="12016">MTYIVKLNTLMVMISSYGDKRTKQFAEGELVPAFHGFKEQAEKRLRILDAAVTLADLAALPSNRMEALKGDRAGQYSIRVNQQWRICFEWPPDASGPSNVEIVDYH</sequence>
<dbReference type="InterPro" id="IPR007711">
    <property type="entry name" value="HigB-1"/>
</dbReference>
<dbReference type="Pfam" id="PF05015">
    <property type="entry name" value="HigB-like_toxin"/>
    <property type="match status" value="1"/>
</dbReference>
<dbReference type="Proteomes" id="UP000253529">
    <property type="component" value="Unassembled WGS sequence"/>
</dbReference>
<dbReference type="AlphaFoldDB" id="A0A366FPJ4"/>
<name>A0A366FPJ4_9HYPH</name>
<dbReference type="SUPFAM" id="SSF143011">
    <property type="entry name" value="RelE-like"/>
    <property type="match status" value="1"/>
</dbReference>
<dbReference type="EMBL" id="QNRK01000005">
    <property type="protein sequence ID" value="RBP16477.1"/>
    <property type="molecule type" value="Genomic_DNA"/>
</dbReference>
<organism evidence="1 2">
    <name type="scientific">Roseiarcus fermentans</name>
    <dbReference type="NCBI Taxonomy" id="1473586"/>
    <lineage>
        <taxon>Bacteria</taxon>
        <taxon>Pseudomonadati</taxon>
        <taxon>Pseudomonadota</taxon>
        <taxon>Alphaproteobacteria</taxon>
        <taxon>Hyphomicrobiales</taxon>
        <taxon>Roseiarcaceae</taxon>
        <taxon>Roseiarcus</taxon>
    </lineage>
</organism>
<proteinExistence type="predicted"/>
<dbReference type="PANTHER" id="PTHR40266">
    <property type="entry name" value="TOXIN HIGB-1"/>
    <property type="match status" value="1"/>
</dbReference>
<accession>A0A366FPJ4</accession>
<keyword evidence="2" id="KW-1185">Reference proteome</keyword>